<evidence type="ECO:0000256" key="4">
    <source>
        <dbReference type="ARBA" id="ARBA00022676"/>
    </source>
</evidence>
<accession>A0A2M8KVY4</accession>
<keyword evidence="5 9" id="KW-0808">Transferase</keyword>
<comment type="subunit">
    <text evidence="2">Homodimer.</text>
</comment>
<keyword evidence="6" id="KW-0119">Carbohydrate metabolism</keyword>
<feature type="domain" description="Glycosyl transferase family 1" evidence="7">
    <location>
        <begin position="220"/>
        <end position="389"/>
    </location>
</feature>
<evidence type="ECO:0000256" key="2">
    <source>
        <dbReference type="ARBA" id="ARBA00011738"/>
    </source>
</evidence>
<evidence type="ECO:0000313" key="10">
    <source>
        <dbReference type="Proteomes" id="UP000229098"/>
    </source>
</evidence>
<evidence type="ECO:0000256" key="1">
    <source>
        <dbReference type="ARBA" id="ARBA00009481"/>
    </source>
</evidence>
<evidence type="ECO:0000256" key="3">
    <source>
        <dbReference type="ARBA" id="ARBA00022526"/>
    </source>
</evidence>
<evidence type="ECO:0000259" key="7">
    <source>
        <dbReference type="Pfam" id="PF00534"/>
    </source>
</evidence>
<feature type="domain" description="Trehalose synthase N-terminal" evidence="8">
    <location>
        <begin position="41"/>
        <end position="187"/>
    </location>
</feature>
<evidence type="ECO:0000256" key="6">
    <source>
        <dbReference type="ARBA" id="ARBA00023277"/>
    </source>
</evidence>
<evidence type="ECO:0000256" key="5">
    <source>
        <dbReference type="ARBA" id="ARBA00022679"/>
    </source>
</evidence>
<comment type="similarity">
    <text evidence="1">Belongs to the glycosyltransferase group 1 family. Glycosyltransferase 4 subfamily.</text>
</comment>
<dbReference type="Proteomes" id="UP000229098">
    <property type="component" value="Unassembled WGS sequence"/>
</dbReference>
<dbReference type="Pfam" id="PF21269">
    <property type="entry name" value="TreT_GT1"/>
    <property type="match status" value="1"/>
</dbReference>
<dbReference type="InterPro" id="IPR049438">
    <property type="entry name" value="TreT_GT1"/>
</dbReference>
<dbReference type="GO" id="GO:0016757">
    <property type="term" value="F:glycosyltransferase activity"/>
    <property type="evidence" value="ECO:0007669"/>
    <property type="project" value="UniProtKB-KW"/>
</dbReference>
<proteinExistence type="inferred from homology"/>
<evidence type="ECO:0000313" key="9">
    <source>
        <dbReference type="EMBL" id="PJE64088.1"/>
    </source>
</evidence>
<dbReference type="SUPFAM" id="SSF53756">
    <property type="entry name" value="UDP-Glycosyltransferase/glycogen phosphorylase"/>
    <property type="match status" value="1"/>
</dbReference>
<dbReference type="InterPro" id="IPR052078">
    <property type="entry name" value="Trehalose_Metab_GTase"/>
</dbReference>
<dbReference type="Gene3D" id="3.40.50.2000">
    <property type="entry name" value="Glycogen Phosphorylase B"/>
    <property type="match status" value="2"/>
</dbReference>
<dbReference type="InterPro" id="IPR001296">
    <property type="entry name" value="Glyco_trans_1"/>
</dbReference>
<dbReference type="EMBL" id="PFEF01000010">
    <property type="protein sequence ID" value="PJE64088.1"/>
    <property type="molecule type" value="Genomic_DNA"/>
</dbReference>
<keyword evidence="4" id="KW-0328">Glycosyltransferase</keyword>
<dbReference type="PANTHER" id="PTHR47779:SF1">
    <property type="entry name" value="SYNTHASE (CCG-9), PUTATIVE (AFU_ORTHOLOGUE AFUA_3G12100)-RELATED"/>
    <property type="match status" value="1"/>
</dbReference>
<evidence type="ECO:0000259" key="8">
    <source>
        <dbReference type="Pfam" id="PF21269"/>
    </source>
</evidence>
<gene>
    <name evidence="9" type="ORF">COU90_04430</name>
</gene>
<dbReference type="Pfam" id="PF00534">
    <property type="entry name" value="Glycos_transf_1"/>
    <property type="match status" value="1"/>
</dbReference>
<dbReference type="AlphaFoldDB" id="A0A2M8KVY4"/>
<comment type="caution">
    <text evidence="9">The sequence shown here is derived from an EMBL/GenBank/DDBJ whole genome shotgun (WGS) entry which is preliminary data.</text>
</comment>
<dbReference type="GO" id="GO:0006006">
    <property type="term" value="P:glucose metabolic process"/>
    <property type="evidence" value="ECO:0007669"/>
    <property type="project" value="UniProtKB-KW"/>
</dbReference>
<organism evidence="9 10">
    <name type="scientific">Candidatus Ryanbacteria bacterium CG10_big_fil_rev_8_21_14_0_10_43_42</name>
    <dbReference type="NCBI Taxonomy" id="1974864"/>
    <lineage>
        <taxon>Bacteria</taxon>
        <taxon>Candidatus Ryaniibacteriota</taxon>
    </lineage>
</organism>
<protein>
    <submittedName>
        <fullName evidence="9">Glycosyl transferase family 1</fullName>
    </submittedName>
</protein>
<keyword evidence="3" id="KW-0313">Glucose metabolism</keyword>
<sequence>MLTNVSLQKKSFDDYRKFLHHSEEEELQALARHIGKKRIVHISATDTGGGVAELLHSLIPLERSLEIDSSWRVLRGSAAFFSVTKHLHNALQGGGHMFKESSFRTHEKDLYIQVSKDIGLVLQSVQADVLIIHDPQPLLAGCDITDIPRASRIHIDLSKPDKNVLEFLMPFLATYDKVLFSMEEYVPHGLDIEKVIIDPPAIDPLSEKNNFMSKKEAQDILRSYKIDTARPIIAQVSRFDIWKDPLGVVAAYRMAKREMTGLQLLLLGSMSAKDDPEAEEVFRNIKADAASDPDIHLISEHNNRLVNAVQTGVDIILQKSLREGFGLTATEAMWKGTPVIAGNVGGLRLQIKNGENGFLVDTPKQAAERIVDLMESASLCKRMGENGRSTVREKFLLPMHLRRHLDIYHDLLGSSLY</sequence>
<name>A0A2M8KVY4_9BACT</name>
<reference evidence="10" key="1">
    <citation type="submission" date="2017-09" db="EMBL/GenBank/DDBJ databases">
        <title>Depth-based differentiation of microbial function through sediment-hosted aquifers and enrichment of novel symbionts in the deep terrestrial subsurface.</title>
        <authorList>
            <person name="Probst A.J."/>
            <person name="Ladd B."/>
            <person name="Jarett J.K."/>
            <person name="Geller-Mcgrath D.E."/>
            <person name="Sieber C.M.K."/>
            <person name="Emerson J.B."/>
            <person name="Anantharaman K."/>
            <person name="Thomas B.C."/>
            <person name="Malmstrom R."/>
            <person name="Stieglmeier M."/>
            <person name="Klingl A."/>
            <person name="Woyke T."/>
            <person name="Ryan C.M."/>
            <person name="Banfield J.F."/>
        </authorList>
    </citation>
    <scope>NUCLEOTIDE SEQUENCE [LARGE SCALE GENOMIC DNA]</scope>
</reference>
<dbReference type="PANTHER" id="PTHR47779">
    <property type="entry name" value="SYNTHASE (CCG-9), PUTATIVE (AFU_ORTHOLOGUE AFUA_3G12100)-RELATED"/>
    <property type="match status" value="1"/>
</dbReference>